<dbReference type="EMBL" id="JAGKQQ010000001">
    <property type="protein sequence ID" value="MBP3957844.1"/>
    <property type="molecule type" value="Genomic_DNA"/>
</dbReference>
<evidence type="ECO:0000313" key="1">
    <source>
        <dbReference type="EMBL" id="MBP3957844.1"/>
    </source>
</evidence>
<keyword evidence="2" id="KW-1185">Reference proteome</keyword>
<evidence type="ECO:0000313" key="2">
    <source>
        <dbReference type="Proteomes" id="UP000676565"/>
    </source>
</evidence>
<comment type="caution">
    <text evidence="1">The sequence shown here is derived from an EMBL/GenBank/DDBJ whole genome shotgun (WGS) entry which is preliminary data.</text>
</comment>
<organism evidence="1 2">
    <name type="scientific">Gemmata palustris</name>
    <dbReference type="NCBI Taxonomy" id="2822762"/>
    <lineage>
        <taxon>Bacteria</taxon>
        <taxon>Pseudomonadati</taxon>
        <taxon>Planctomycetota</taxon>
        <taxon>Planctomycetia</taxon>
        <taxon>Gemmatales</taxon>
        <taxon>Gemmataceae</taxon>
        <taxon>Gemmata</taxon>
    </lineage>
</organism>
<proteinExistence type="predicted"/>
<sequence>MARSASPARDRTVLFLSNPALWPAWPFLPVVRRRRGAEVLGVVFDARSARRTGYSATVFITNLFALPPNFEAFLALPHETFDSAEELVAAGWCID</sequence>
<accession>A0ABS5BVW6</accession>
<gene>
    <name evidence="1" type="ORF">J8F10_21535</name>
</gene>
<protein>
    <submittedName>
        <fullName evidence="1">Uncharacterized protein</fullName>
    </submittedName>
</protein>
<dbReference type="Proteomes" id="UP000676565">
    <property type="component" value="Unassembled WGS sequence"/>
</dbReference>
<dbReference type="RefSeq" id="WP_210657287.1">
    <property type="nucleotide sequence ID" value="NZ_JAGKQQ010000001.1"/>
</dbReference>
<name>A0ABS5BVW6_9BACT</name>
<reference evidence="1 2" key="1">
    <citation type="submission" date="2021-04" db="EMBL/GenBank/DDBJ databases">
        <authorList>
            <person name="Ivanova A."/>
        </authorList>
    </citation>
    <scope>NUCLEOTIDE SEQUENCE [LARGE SCALE GENOMIC DNA]</scope>
    <source>
        <strain evidence="1 2">G18</strain>
    </source>
</reference>